<dbReference type="Proteomes" id="UP000094056">
    <property type="component" value="Unassembled WGS sequence"/>
</dbReference>
<dbReference type="AlphaFoldDB" id="A0A1E3X746"/>
<evidence type="ECO:0000313" key="2">
    <source>
        <dbReference type="EMBL" id="ODS31466.1"/>
    </source>
</evidence>
<comment type="caution">
    <text evidence="2">The sequence shown here is derived from an EMBL/GenBank/DDBJ whole genome shotgun (WGS) entry which is preliminary data.</text>
</comment>
<sequence length="240" mass="27045">MMEWFVQLTGERFDLEELSKALNSPELCVTQEGKDFILKSTEFKFLKDADDVRNKAREILSLINGAARLTLGMQKSLAVTRVVNVRDDGTRQITGFVSISETINPRDKVSISTITTNGIVQEIHQVGPIPSWITTAQHDTNIAKALRLFGNENQDWVNLYRIYEVIESDVGGVSNIVDKGWATKKALKRFKHTANSPTTIGDDSRHGKDTTQPPKNPMELSEAKSIIKTLIHNWLNLKRR</sequence>
<dbReference type="EMBL" id="MAYW01000116">
    <property type="protein sequence ID" value="ODS31466.1"/>
    <property type="molecule type" value="Genomic_DNA"/>
</dbReference>
<feature type="region of interest" description="Disordered" evidence="1">
    <location>
        <begin position="192"/>
        <end position="220"/>
    </location>
</feature>
<reference evidence="2 3" key="1">
    <citation type="submission" date="2016-07" db="EMBL/GenBank/DDBJ databases">
        <title>Draft genome of Scalindua rubra, obtained from a brine-seawater interface in the Red Sea, sheds light on salt adaptation in anammox bacteria.</title>
        <authorList>
            <person name="Speth D.R."/>
            <person name="Lagkouvardos I."/>
            <person name="Wang Y."/>
            <person name="Qian P.-Y."/>
            <person name="Dutilh B.E."/>
            <person name="Jetten M.S."/>
        </authorList>
    </citation>
    <scope>NUCLEOTIDE SEQUENCE [LARGE SCALE GENOMIC DNA]</scope>
    <source>
        <strain evidence="2">BSI-1</strain>
    </source>
</reference>
<proteinExistence type="predicted"/>
<name>A0A1E3X746_9BACT</name>
<organism evidence="2 3">
    <name type="scientific">Candidatus Scalindua rubra</name>
    <dbReference type="NCBI Taxonomy" id="1872076"/>
    <lineage>
        <taxon>Bacteria</taxon>
        <taxon>Pseudomonadati</taxon>
        <taxon>Planctomycetota</taxon>
        <taxon>Candidatus Brocadiia</taxon>
        <taxon>Candidatus Brocadiales</taxon>
        <taxon>Candidatus Scalinduaceae</taxon>
        <taxon>Candidatus Scalindua</taxon>
    </lineage>
</organism>
<evidence type="ECO:0000313" key="3">
    <source>
        <dbReference type="Proteomes" id="UP000094056"/>
    </source>
</evidence>
<gene>
    <name evidence="2" type="ORF">SCARUB_03423</name>
</gene>
<evidence type="ECO:0000256" key="1">
    <source>
        <dbReference type="SAM" id="MobiDB-lite"/>
    </source>
</evidence>
<protein>
    <submittedName>
        <fullName evidence="2">Uncharacterized protein</fullName>
    </submittedName>
</protein>
<accession>A0A1E3X746</accession>